<dbReference type="AlphaFoldDB" id="A0AA36LQP6"/>
<proteinExistence type="predicted"/>
<dbReference type="InterPro" id="IPR006441">
    <property type="entry name" value="Phage_P2_GpN"/>
</dbReference>
<dbReference type="Proteomes" id="UP000040841">
    <property type="component" value="Unassembled WGS sequence"/>
</dbReference>
<feature type="compositionally biased region" description="Basic and acidic residues" evidence="1">
    <location>
        <begin position="107"/>
        <end position="121"/>
    </location>
</feature>
<feature type="region of interest" description="Disordered" evidence="1">
    <location>
        <begin position="104"/>
        <end position="124"/>
    </location>
</feature>
<dbReference type="Pfam" id="PF05125">
    <property type="entry name" value="Phage_cap_P2"/>
    <property type="match status" value="1"/>
</dbReference>
<organism evidence="2 3">
    <name type="scientific">Yersinia mollaretii</name>
    <dbReference type="NCBI Taxonomy" id="33060"/>
    <lineage>
        <taxon>Bacteria</taxon>
        <taxon>Pseudomonadati</taxon>
        <taxon>Pseudomonadota</taxon>
        <taxon>Gammaproteobacteria</taxon>
        <taxon>Enterobacterales</taxon>
        <taxon>Yersiniaceae</taxon>
        <taxon>Yersinia</taxon>
    </lineage>
</organism>
<protein>
    <submittedName>
        <fullName evidence="2">Major capsid protein</fullName>
    </submittedName>
</protein>
<gene>
    <name evidence="2" type="ORF">ERS008502_04265</name>
</gene>
<reference evidence="2 3" key="1">
    <citation type="submission" date="2015-03" db="EMBL/GenBank/DDBJ databases">
        <authorList>
            <consortium name="Pathogen Informatics"/>
            <person name="Murphy D."/>
        </authorList>
    </citation>
    <scope>NUCLEOTIDE SEQUENCE [LARGE SCALE GENOMIC DNA]</scope>
    <source>
        <strain evidence="2 3">FE82747</strain>
    </source>
</reference>
<evidence type="ECO:0000313" key="3">
    <source>
        <dbReference type="Proteomes" id="UP000040841"/>
    </source>
</evidence>
<feature type="region of interest" description="Disordered" evidence="1">
    <location>
        <begin position="144"/>
        <end position="172"/>
    </location>
</feature>
<evidence type="ECO:0000313" key="2">
    <source>
        <dbReference type="EMBL" id="CNI79096.1"/>
    </source>
</evidence>
<evidence type="ECO:0000256" key="1">
    <source>
        <dbReference type="SAM" id="MobiDB-lite"/>
    </source>
</evidence>
<comment type="caution">
    <text evidence="2">The sequence shown here is derived from an EMBL/GenBank/DDBJ whole genome shotgun (WGS) entry which is preliminary data.</text>
</comment>
<accession>A0AA36LQP6</accession>
<dbReference type="EMBL" id="CQBM01000035">
    <property type="protein sequence ID" value="CNI79096.1"/>
    <property type="molecule type" value="Genomic_DNA"/>
</dbReference>
<name>A0AA36LQP6_YERMO</name>
<sequence>MQDKYFPLVNKVQENSETLAADLIISQKRIGNLPAVRAPYFPPNAFMITRLDNLSIYWLEDSPRRHIDENAKRDRIENYESIKQDYVVEDYACGCLVENIEILPPPQKKDEPESGADKKAASDAPNYDGLAAAIIAAVKVAANPDETKPEATANAENAPETTGEAPAAKGSK</sequence>
<feature type="compositionally biased region" description="Low complexity" evidence="1">
    <location>
        <begin position="150"/>
        <end position="172"/>
    </location>
</feature>